<feature type="compositionally biased region" description="Polar residues" evidence="6">
    <location>
        <begin position="79"/>
        <end position="95"/>
    </location>
</feature>
<dbReference type="PANTHER" id="PTHR46896:SF3">
    <property type="entry name" value="FI06413P-RELATED"/>
    <property type="match status" value="1"/>
</dbReference>
<feature type="compositionally biased region" description="Polar residues" evidence="6">
    <location>
        <begin position="837"/>
        <end position="869"/>
    </location>
</feature>
<feature type="compositionally biased region" description="Polar residues" evidence="6">
    <location>
        <begin position="751"/>
        <end position="774"/>
    </location>
</feature>
<feature type="compositionally biased region" description="Acidic residues" evidence="6">
    <location>
        <begin position="996"/>
        <end position="1006"/>
    </location>
</feature>
<feature type="region of interest" description="Disordered" evidence="6">
    <location>
        <begin position="720"/>
        <end position="812"/>
    </location>
</feature>
<keyword evidence="3" id="KW-0645">Protease</keyword>
<dbReference type="InterPro" id="IPR057501">
    <property type="entry name" value="DeUb_enz_PH"/>
</dbReference>
<keyword evidence="5" id="KW-0378">Hydrolase</keyword>
<dbReference type="GO" id="GO:0005634">
    <property type="term" value="C:nucleus"/>
    <property type="evidence" value="ECO:0007669"/>
    <property type="project" value="TreeGrafter"/>
</dbReference>
<dbReference type="GO" id="GO:0070139">
    <property type="term" value="F:SUMO-specific endopeptidase activity"/>
    <property type="evidence" value="ECO:0007669"/>
    <property type="project" value="TreeGrafter"/>
</dbReference>
<dbReference type="InterPro" id="IPR003653">
    <property type="entry name" value="Peptidase_C48_C"/>
</dbReference>
<dbReference type="GO" id="GO:0006508">
    <property type="term" value="P:proteolysis"/>
    <property type="evidence" value="ECO:0007669"/>
    <property type="project" value="UniProtKB-KW"/>
</dbReference>
<dbReference type="SUPFAM" id="SSF54001">
    <property type="entry name" value="Cysteine proteinases"/>
    <property type="match status" value="1"/>
</dbReference>
<dbReference type="OrthoDB" id="442460at2759"/>
<evidence type="ECO:0000256" key="3">
    <source>
        <dbReference type="ARBA" id="ARBA00022670"/>
    </source>
</evidence>
<proteinExistence type="inferred from homology"/>
<keyword evidence="2" id="KW-0597">Phosphoprotein</keyword>
<comment type="caution">
    <text evidence="8">The sequence shown here is derived from an EMBL/GenBank/DDBJ whole genome shotgun (WGS) entry which is preliminary data.</text>
</comment>
<feature type="compositionally biased region" description="Basic and acidic residues" evidence="6">
    <location>
        <begin position="720"/>
        <end position="745"/>
    </location>
</feature>
<evidence type="ECO:0000313" key="8">
    <source>
        <dbReference type="EMBL" id="KAH7362009.1"/>
    </source>
</evidence>
<evidence type="ECO:0000259" key="7">
    <source>
        <dbReference type="PROSITE" id="PS50600"/>
    </source>
</evidence>
<dbReference type="Pfam" id="PF02902">
    <property type="entry name" value="Peptidase_C48"/>
    <property type="match status" value="1"/>
</dbReference>
<reference evidence="8" key="1">
    <citation type="journal article" date="2021" name="Nat. Commun.">
        <title>Genetic determinants of endophytism in the Arabidopsis root mycobiome.</title>
        <authorList>
            <person name="Mesny F."/>
            <person name="Miyauchi S."/>
            <person name="Thiergart T."/>
            <person name="Pickel B."/>
            <person name="Atanasova L."/>
            <person name="Karlsson M."/>
            <person name="Huettel B."/>
            <person name="Barry K.W."/>
            <person name="Haridas S."/>
            <person name="Chen C."/>
            <person name="Bauer D."/>
            <person name="Andreopoulos W."/>
            <person name="Pangilinan J."/>
            <person name="LaButti K."/>
            <person name="Riley R."/>
            <person name="Lipzen A."/>
            <person name="Clum A."/>
            <person name="Drula E."/>
            <person name="Henrissat B."/>
            <person name="Kohler A."/>
            <person name="Grigoriev I.V."/>
            <person name="Martin F.M."/>
            <person name="Hacquard S."/>
        </authorList>
    </citation>
    <scope>NUCLEOTIDE SEQUENCE</scope>
    <source>
        <strain evidence="8">MPI-CAGE-AT-0016</strain>
    </source>
</reference>
<feature type="region of interest" description="Disordered" evidence="6">
    <location>
        <begin position="288"/>
        <end position="416"/>
    </location>
</feature>
<feature type="region of interest" description="Disordered" evidence="6">
    <location>
        <begin position="1082"/>
        <end position="1153"/>
    </location>
</feature>
<feature type="region of interest" description="Disordered" evidence="6">
    <location>
        <begin position="921"/>
        <end position="958"/>
    </location>
</feature>
<dbReference type="AlphaFoldDB" id="A0A8K0X3B6"/>
<dbReference type="Proteomes" id="UP000813385">
    <property type="component" value="Unassembled WGS sequence"/>
</dbReference>
<feature type="region of interest" description="Disordered" evidence="6">
    <location>
        <begin position="589"/>
        <end position="613"/>
    </location>
</feature>
<evidence type="ECO:0000256" key="6">
    <source>
        <dbReference type="SAM" id="MobiDB-lite"/>
    </source>
</evidence>
<feature type="compositionally biased region" description="Polar residues" evidence="6">
    <location>
        <begin position="327"/>
        <end position="338"/>
    </location>
</feature>
<dbReference type="InterPro" id="IPR038765">
    <property type="entry name" value="Papain-like_cys_pep_sf"/>
</dbReference>
<dbReference type="Pfam" id="PF25424">
    <property type="entry name" value="PH_35"/>
    <property type="match status" value="1"/>
</dbReference>
<comment type="similarity">
    <text evidence="1">Belongs to the peptidase C48 family.</text>
</comment>
<dbReference type="InterPro" id="IPR051947">
    <property type="entry name" value="Sentrin-specific_protease"/>
</dbReference>
<feature type="region of interest" description="Disordered" evidence="6">
    <location>
        <begin position="971"/>
        <end position="1070"/>
    </location>
</feature>
<feature type="compositionally biased region" description="Polar residues" evidence="6">
    <location>
        <begin position="1015"/>
        <end position="1024"/>
    </location>
</feature>
<evidence type="ECO:0000256" key="2">
    <source>
        <dbReference type="ARBA" id="ARBA00022553"/>
    </source>
</evidence>
<feature type="compositionally biased region" description="Basic and acidic residues" evidence="6">
    <location>
        <begin position="1116"/>
        <end position="1153"/>
    </location>
</feature>
<dbReference type="EMBL" id="JAGPXD010000003">
    <property type="protein sequence ID" value="KAH7362009.1"/>
    <property type="molecule type" value="Genomic_DNA"/>
</dbReference>
<feature type="compositionally biased region" description="Basic residues" evidence="6">
    <location>
        <begin position="1101"/>
        <end position="1115"/>
    </location>
</feature>
<dbReference type="PANTHER" id="PTHR46896">
    <property type="entry name" value="SENTRIN-SPECIFIC PROTEASE"/>
    <property type="match status" value="1"/>
</dbReference>
<evidence type="ECO:0000256" key="5">
    <source>
        <dbReference type="ARBA" id="ARBA00022801"/>
    </source>
</evidence>
<keyword evidence="9" id="KW-1185">Reference proteome</keyword>
<sequence length="1153" mass="127829">MVKPSKLTGGFRPQNTLITNTPSAPHLRKFLGEEKPQPRPLMSQSHSRKRTSDNMLMDHQPAQKKKARSNDSVEDDSATEVTEVSRPQPNTSRGRTQPHRNVPRKDHFVASKPKMVVESVDDSDTDDGSHVGKPPTYLKGADVQKTTFASAKNATRFKINRAACRNSTYDHKDENEEKQIYLAIKEQNLRPCTREGSDVANYEWLEIRPGRLKTVEFCKAFSPFLITRPGGANFGPTLHLELASSDEHKQFLAWMSDRAEKIEEHVDIDFIQTDNSQRAKQIFERAFAASQKRSGTAEHPEDLSPQQPIRSPPAVSSAEKEKPKQKLAQSMKTNQPAAHTTPAVIVASDKDRIPRIATRSSRRSNVTAPEKLAESSNVDLAHSDDDGLNSIGTKKASRRSTVTKPPASPRWVDSHPNWTDDWDDKPLIYPPNVRDAAQITKEDIPRLEDKELLNDSLIIFSSRFILSQQEKEMPSVLRRTYIFNPWFYKKLSLSSKRGIDYEAVKSWTSKVDLFAYDFVVVPVNENFHWYLAIICYPGKLLPQKDDDDVMMIDGPQDVPPVAPPSSDLTLREDDDDIVMVKSDIVSKPNFRPLQAPASKDPKPAKAAPNPKDPRVITFDSLGGAHSPTCTSLRDYLVQEAKHRHNVDIKPPPRFGLTAKGIPEQNDFNSCGAYLLGYLQKFFQNPDQAVDQIVLKQGPNWEIDPKTVREEMRTAIMAARKEQNQRLKSEKEAKEKKRQAKAERLKHGMPSLPSSPLPETQPSGTKTSAELQQSAKDIESDRLSRGNVTGTKPRRMVQDQEGSQGELAAAGSSVPAVAIDETTSRVSAEFTAAAHSWESPQVISDNSPAGQPRTCTTVSDGGPTESSSGRFTEVSRGSCLHVSLDDVSSATCRAGVQEEPIHKTRRIDGFVAVVVPQSPVLRPRSTPSFDLLSSPLPAGLHRRSRASAVSPGPQLRSSSPTLEVYTQLLAGQSHNPSGAVETTFPDSEAPSRVSEVEAADEVPDQSADEGHLSEYYTASETTPDRPSNALDEDIQQHQEGQRQRERAAANDPGPETIDYTSSSRPGPRFPATVTSSYFVLDLTAPSKPNTDQTCLVEQKPARPNRRSKNPYVHKKTTSAERPAEIDLTKGEEDTTLSREKTALAEKTVDLTRED</sequence>
<gene>
    <name evidence="8" type="ORF">B0T11DRAFT_279994</name>
</gene>
<evidence type="ECO:0000256" key="1">
    <source>
        <dbReference type="ARBA" id="ARBA00005234"/>
    </source>
</evidence>
<feature type="compositionally biased region" description="Basic and acidic residues" evidence="6">
    <location>
        <begin position="1033"/>
        <end position="1047"/>
    </location>
</feature>
<organism evidence="8 9">
    <name type="scientific">Plectosphaerella cucumerina</name>
    <dbReference type="NCBI Taxonomy" id="40658"/>
    <lineage>
        <taxon>Eukaryota</taxon>
        <taxon>Fungi</taxon>
        <taxon>Dikarya</taxon>
        <taxon>Ascomycota</taxon>
        <taxon>Pezizomycotina</taxon>
        <taxon>Sordariomycetes</taxon>
        <taxon>Hypocreomycetidae</taxon>
        <taxon>Glomerellales</taxon>
        <taxon>Plectosphaerellaceae</taxon>
        <taxon>Plectosphaerella</taxon>
    </lineage>
</organism>
<feature type="compositionally biased region" description="Polar residues" evidence="6">
    <location>
        <begin position="1085"/>
        <end position="1094"/>
    </location>
</feature>
<name>A0A8K0X3B6_9PEZI</name>
<feature type="compositionally biased region" description="Polar residues" evidence="6">
    <location>
        <begin position="13"/>
        <end position="23"/>
    </location>
</feature>
<protein>
    <recommendedName>
        <fullName evidence="7">Ubiquitin-like protease family profile domain-containing protein</fullName>
    </recommendedName>
</protein>
<dbReference type="Gene3D" id="3.40.395.10">
    <property type="entry name" value="Adenoviral Proteinase, Chain A"/>
    <property type="match status" value="1"/>
</dbReference>
<keyword evidence="4" id="KW-0833">Ubl conjugation pathway</keyword>
<evidence type="ECO:0000256" key="4">
    <source>
        <dbReference type="ARBA" id="ARBA00022786"/>
    </source>
</evidence>
<dbReference type="PROSITE" id="PS50600">
    <property type="entry name" value="ULP_PROTEASE"/>
    <property type="match status" value="1"/>
</dbReference>
<accession>A0A8K0X3B6</accession>
<feature type="domain" description="Ubiquitin-like protease family profile" evidence="7">
    <location>
        <begin position="437"/>
        <end position="681"/>
    </location>
</feature>
<feature type="region of interest" description="Disordered" evidence="6">
    <location>
        <begin position="1"/>
        <end position="138"/>
    </location>
</feature>
<feature type="region of interest" description="Disordered" evidence="6">
    <location>
        <begin position="836"/>
        <end position="871"/>
    </location>
</feature>
<dbReference type="GO" id="GO:0005737">
    <property type="term" value="C:cytoplasm"/>
    <property type="evidence" value="ECO:0007669"/>
    <property type="project" value="TreeGrafter"/>
</dbReference>
<dbReference type="GO" id="GO:0016926">
    <property type="term" value="P:protein desumoylation"/>
    <property type="evidence" value="ECO:0007669"/>
    <property type="project" value="TreeGrafter"/>
</dbReference>
<evidence type="ECO:0000313" key="9">
    <source>
        <dbReference type="Proteomes" id="UP000813385"/>
    </source>
</evidence>